<dbReference type="CDD" id="cd01949">
    <property type="entry name" value="GGDEF"/>
    <property type="match status" value="1"/>
</dbReference>
<reference evidence="5 6" key="1">
    <citation type="submission" date="2020-12" db="EMBL/GenBank/DDBJ databases">
        <title>Novel Thalassolituus-related marine hydrocarbonoclastic bacteria mediated algae-derived hydrocarbons mineralization in twilight zone of the northern South China Sea.</title>
        <authorList>
            <person name="Dong C."/>
        </authorList>
    </citation>
    <scope>NUCLEOTIDE SEQUENCE [LARGE SCALE GENOMIC DNA]</scope>
    <source>
        <strain evidence="5 6">IMCC1826</strain>
    </source>
</reference>
<gene>
    <name evidence="5" type="ORF">I9W95_12495</name>
</gene>
<evidence type="ECO:0000313" key="5">
    <source>
        <dbReference type="EMBL" id="MCA6064427.1"/>
    </source>
</evidence>
<dbReference type="CDD" id="cd00130">
    <property type="entry name" value="PAS"/>
    <property type="match status" value="3"/>
</dbReference>
<keyword evidence="6" id="KW-1185">Reference proteome</keyword>
<name>A0ABS7ZTD8_9GAMM</name>
<dbReference type="SMART" id="SM00091">
    <property type="entry name" value="PAS"/>
    <property type="match status" value="3"/>
</dbReference>
<dbReference type="EMBL" id="JAEDAH010000078">
    <property type="protein sequence ID" value="MCA6064427.1"/>
    <property type="molecule type" value="Genomic_DNA"/>
</dbReference>
<dbReference type="InterPro" id="IPR029787">
    <property type="entry name" value="Nucleotide_cyclase"/>
</dbReference>
<organism evidence="5 6">
    <name type="scientific">Thalassolituus marinus</name>
    <dbReference type="NCBI Taxonomy" id="671053"/>
    <lineage>
        <taxon>Bacteria</taxon>
        <taxon>Pseudomonadati</taxon>
        <taxon>Pseudomonadota</taxon>
        <taxon>Gammaproteobacteria</taxon>
        <taxon>Oceanospirillales</taxon>
        <taxon>Oceanospirillaceae</taxon>
        <taxon>Thalassolituus</taxon>
    </lineage>
</organism>
<dbReference type="InterPro" id="IPR013655">
    <property type="entry name" value="PAS_fold_3"/>
</dbReference>
<accession>A0ABS7ZTD8</accession>
<proteinExistence type="predicted"/>
<dbReference type="PROSITE" id="PS50112">
    <property type="entry name" value="PAS"/>
    <property type="match status" value="3"/>
</dbReference>
<protein>
    <submittedName>
        <fullName evidence="5">PAS domain S-box protein</fullName>
    </submittedName>
</protein>
<feature type="domain" description="PAS" evidence="2">
    <location>
        <begin position="283"/>
        <end position="350"/>
    </location>
</feature>
<evidence type="ECO:0000259" key="3">
    <source>
        <dbReference type="PROSITE" id="PS50113"/>
    </source>
</evidence>
<dbReference type="InterPro" id="IPR000160">
    <property type="entry name" value="GGDEF_dom"/>
</dbReference>
<dbReference type="Gene3D" id="3.30.450.20">
    <property type="entry name" value="PAS domain"/>
    <property type="match status" value="3"/>
</dbReference>
<dbReference type="Gene3D" id="3.30.70.270">
    <property type="match status" value="1"/>
</dbReference>
<dbReference type="InterPro" id="IPR052155">
    <property type="entry name" value="Biofilm_reg_signaling"/>
</dbReference>
<dbReference type="Pfam" id="PF00989">
    <property type="entry name" value="PAS"/>
    <property type="match status" value="1"/>
</dbReference>
<dbReference type="Proteomes" id="UP000714380">
    <property type="component" value="Unassembled WGS sequence"/>
</dbReference>
<dbReference type="Pfam" id="PF00990">
    <property type="entry name" value="GGDEF"/>
    <property type="match status" value="1"/>
</dbReference>
<dbReference type="InterPro" id="IPR043128">
    <property type="entry name" value="Rev_trsase/Diguanyl_cyclase"/>
</dbReference>
<dbReference type="PROSITE" id="PS50887">
    <property type="entry name" value="GGDEF"/>
    <property type="match status" value="1"/>
</dbReference>
<dbReference type="RefSeq" id="WP_225675393.1">
    <property type="nucleotide sequence ID" value="NZ_JAEDAH010000078.1"/>
</dbReference>
<dbReference type="SMART" id="SM00267">
    <property type="entry name" value="GGDEF"/>
    <property type="match status" value="1"/>
</dbReference>
<dbReference type="InterPro" id="IPR000014">
    <property type="entry name" value="PAS"/>
</dbReference>
<evidence type="ECO:0000259" key="4">
    <source>
        <dbReference type="PROSITE" id="PS50887"/>
    </source>
</evidence>
<feature type="domain" description="GGDEF" evidence="4">
    <location>
        <begin position="455"/>
        <end position="589"/>
    </location>
</feature>
<feature type="domain" description="PAS" evidence="2">
    <location>
        <begin position="37"/>
        <end position="84"/>
    </location>
</feature>
<comment type="caution">
    <text evidence="5">The sequence shown here is derived from an EMBL/GenBank/DDBJ whole genome shotgun (WGS) entry which is preliminary data.</text>
</comment>
<dbReference type="InterPro" id="IPR013767">
    <property type="entry name" value="PAS_fold"/>
</dbReference>
<sequence>MEVWGWLLLGAVVVVAVGLAYSAGRKRTGVDAVRDMLFELSPDPMLLVDTRGLIRQANHAAHQLLGYEPGSMVGKPVEILVPENTRSQHHHLISLFFSTIGERRMSNRIWVNDAQGMKLNAEIHLSLVDLAGKPMALATIRDTSALWKEERKLREQRKAYDELFELSAVGICTVSLGGRFLRVNRHLCEMLGYSREELLELCFQDITHGDDLGLDIDNVNALLQGKASSYSIEKRYHRSDSSEVWANLTVTLIRDEQDFPDYFISVIEDIGDRKQSENLLQQSETKFRTIAETIQGVVWMSTPGIDRMLFINPAYEDIWGSSCESLYHSPQSFIEGIHPDDRAHVISEIEAHKHGHWEVRYRVVNPKRGTRYIYDTGKGVRNEEGDLEYVIGLATDVTDNVQAQINLEDALVKEKEATERLNQLVRTDPLTGCLNRQALYEELENQLALYNRYKTPSSILFIDLNDFKEINDTYGHIAGDEALRALAQHISIHIRSTDILARYAGDEFVVILPQSNVREASLAMRNLRNNVLSYSADGKRFDVHFSVGLAYVGYPDVKDAASWLEVADQAMYLDKATSSGKRRKRSETDDDQAG</sequence>
<dbReference type="NCBIfam" id="TIGR00229">
    <property type="entry name" value="sensory_box"/>
    <property type="match status" value="3"/>
</dbReference>
<dbReference type="SUPFAM" id="SSF55073">
    <property type="entry name" value="Nucleotide cyclase"/>
    <property type="match status" value="1"/>
</dbReference>
<dbReference type="InterPro" id="IPR000700">
    <property type="entry name" value="PAS-assoc_C"/>
</dbReference>
<dbReference type="SUPFAM" id="SSF55785">
    <property type="entry name" value="PYP-like sensor domain (PAS domain)"/>
    <property type="match status" value="3"/>
</dbReference>
<dbReference type="NCBIfam" id="TIGR00254">
    <property type="entry name" value="GGDEF"/>
    <property type="match status" value="1"/>
</dbReference>
<evidence type="ECO:0000259" key="2">
    <source>
        <dbReference type="PROSITE" id="PS50112"/>
    </source>
</evidence>
<dbReference type="InterPro" id="IPR001610">
    <property type="entry name" value="PAC"/>
</dbReference>
<feature type="region of interest" description="Disordered" evidence="1">
    <location>
        <begin position="575"/>
        <end position="594"/>
    </location>
</feature>
<dbReference type="Pfam" id="PF08447">
    <property type="entry name" value="PAS_3"/>
    <property type="match status" value="2"/>
</dbReference>
<evidence type="ECO:0000256" key="1">
    <source>
        <dbReference type="SAM" id="MobiDB-lite"/>
    </source>
</evidence>
<dbReference type="PROSITE" id="PS50113">
    <property type="entry name" value="PAC"/>
    <property type="match status" value="2"/>
</dbReference>
<dbReference type="InterPro" id="IPR035965">
    <property type="entry name" value="PAS-like_dom_sf"/>
</dbReference>
<feature type="domain" description="PAC" evidence="3">
    <location>
        <begin position="357"/>
        <end position="409"/>
    </location>
</feature>
<evidence type="ECO:0000313" key="6">
    <source>
        <dbReference type="Proteomes" id="UP000714380"/>
    </source>
</evidence>
<feature type="domain" description="PAC" evidence="3">
    <location>
        <begin position="230"/>
        <end position="282"/>
    </location>
</feature>
<feature type="domain" description="PAS" evidence="2">
    <location>
        <begin position="156"/>
        <end position="226"/>
    </location>
</feature>
<dbReference type="SMART" id="SM00086">
    <property type="entry name" value="PAC"/>
    <property type="match status" value="2"/>
</dbReference>
<dbReference type="PANTHER" id="PTHR44757:SF2">
    <property type="entry name" value="BIOFILM ARCHITECTURE MAINTENANCE PROTEIN MBAA"/>
    <property type="match status" value="1"/>
</dbReference>
<dbReference type="PANTHER" id="PTHR44757">
    <property type="entry name" value="DIGUANYLATE CYCLASE DGCP"/>
    <property type="match status" value="1"/>
</dbReference>